<gene>
    <name evidence="2" type="ORF">UFOPK3268_01523</name>
</gene>
<accession>A0A6J7C3B0</accession>
<dbReference type="EMBL" id="CAFBIZ010000233">
    <property type="protein sequence ID" value="CAB4852130.1"/>
    <property type="molecule type" value="Genomic_DNA"/>
</dbReference>
<feature type="region of interest" description="Disordered" evidence="1">
    <location>
        <begin position="110"/>
        <end position="139"/>
    </location>
</feature>
<dbReference type="AlphaFoldDB" id="A0A6J7C3B0"/>
<organism evidence="2">
    <name type="scientific">freshwater metagenome</name>
    <dbReference type="NCBI Taxonomy" id="449393"/>
    <lineage>
        <taxon>unclassified sequences</taxon>
        <taxon>metagenomes</taxon>
        <taxon>ecological metagenomes</taxon>
    </lineage>
</organism>
<protein>
    <submittedName>
        <fullName evidence="2">Unannotated protein</fullName>
    </submittedName>
</protein>
<reference evidence="2" key="1">
    <citation type="submission" date="2020-05" db="EMBL/GenBank/DDBJ databases">
        <authorList>
            <person name="Chiriac C."/>
            <person name="Salcher M."/>
            <person name="Ghai R."/>
            <person name="Kavagutti S V."/>
        </authorList>
    </citation>
    <scope>NUCLEOTIDE SEQUENCE</scope>
</reference>
<evidence type="ECO:0000256" key="1">
    <source>
        <dbReference type="SAM" id="MobiDB-lite"/>
    </source>
</evidence>
<sequence>MGTTGLEMDLEQGSVPKGLEGLIVGDTRFAVTDDRPPILLHRMAVDRRVNGAARGIHLALHHRVVDLLDGAVLELALEQGVGTFALRDDHQTGRADVETVHDPLTLSRARGRDPVASARESTHDRGPVPPRRGVGRDAHGLVDNDDVVVVVHDAQTLDCLSDDHDGGWGVGKLNLEPTALSDPR</sequence>
<name>A0A6J7C3B0_9ZZZZ</name>
<evidence type="ECO:0000313" key="2">
    <source>
        <dbReference type="EMBL" id="CAB4852130.1"/>
    </source>
</evidence>
<proteinExistence type="predicted"/>